<dbReference type="EMBL" id="RSCE01000009">
    <property type="protein sequence ID" value="RSH79781.1"/>
    <property type="molecule type" value="Genomic_DNA"/>
</dbReference>
<dbReference type="AlphaFoldDB" id="A0A427XLK3"/>
<keyword evidence="4" id="KW-0010">Activator</keyword>
<gene>
    <name evidence="4" type="primary">MED11</name>
    <name evidence="6" type="ORF">EHS24_009439</name>
</gene>
<comment type="subcellular location">
    <subcellularLocation>
        <location evidence="1 4">Nucleus</location>
    </subcellularLocation>
</comment>
<evidence type="ECO:0000256" key="1">
    <source>
        <dbReference type="ARBA" id="ARBA00004123"/>
    </source>
</evidence>
<name>A0A427XLK3_9TREE</name>
<dbReference type="GO" id="GO:0006357">
    <property type="term" value="P:regulation of transcription by RNA polymerase II"/>
    <property type="evidence" value="ECO:0007669"/>
    <property type="project" value="InterPro"/>
</dbReference>
<feature type="compositionally biased region" description="Acidic residues" evidence="5">
    <location>
        <begin position="154"/>
        <end position="163"/>
    </location>
</feature>
<evidence type="ECO:0000313" key="7">
    <source>
        <dbReference type="Proteomes" id="UP000279236"/>
    </source>
</evidence>
<dbReference type="Pfam" id="PF10280">
    <property type="entry name" value="Med11"/>
    <property type="match status" value="1"/>
</dbReference>
<evidence type="ECO:0000313" key="6">
    <source>
        <dbReference type="EMBL" id="RSH79781.1"/>
    </source>
</evidence>
<dbReference type="Proteomes" id="UP000279236">
    <property type="component" value="Unassembled WGS sequence"/>
</dbReference>
<protein>
    <recommendedName>
        <fullName evidence="4">Mediator of RNA polymerase II transcription subunit 11</fullName>
    </recommendedName>
    <alternativeName>
        <fullName evidence="4">Mediator complex subunit 11</fullName>
    </alternativeName>
</protein>
<evidence type="ECO:0000256" key="4">
    <source>
        <dbReference type="RuleBase" id="RU364147"/>
    </source>
</evidence>
<feature type="region of interest" description="Disordered" evidence="5">
    <location>
        <begin position="150"/>
        <end position="186"/>
    </location>
</feature>
<organism evidence="6 7">
    <name type="scientific">Apiotrichum porosum</name>
    <dbReference type="NCBI Taxonomy" id="105984"/>
    <lineage>
        <taxon>Eukaryota</taxon>
        <taxon>Fungi</taxon>
        <taxon>Dikarya</taxon>
        <taxon>Basidiomycota</taxon>
        <taxon>Agaricomycotina</taxon>
        <taxon>Tremellomycetes</taxon>
        <taxon>Trichosporonales</taxon>
        <taxon>Trichosporonaceae</taxon>
        <taxon>Apiotrichum</taxon>
    </lineage>
</organism>
<dbReference type="InterPro" id="IPR019404">
    <property type="entry name" value="Mediator_Med11"/>
</dbReference>
<comment type="similarity">
    <text evidence="2 4">Belongs to the Mediator complex subunit 11 family.</text>
</comment>
<keyword evidence="4" id="KW-0805">Transcription regulation</keyword>
<accession>A0A427XLK3</accession>
<keyword evidence="7" id="KW-1185">Reference proteome</keyword>
<comment type="caution">
    <text evidence="6">The sequence shown here is derived from an EMBL/GenBank/DDBJ whole genome shotgun (WGS) entry which is preliminary data.</text>
</comment>
<keyword evidence="4" id="KW-0804">Transcription</keyword>
<comment type="subunit">
    <text evidence="4">Component of the Mediator complex.</text>
</comment>
<evidence type="ECO:0000256" key="3">
    <source>
        <dbReference type="ARBA" id="ARBA00023242"/>
    </source>
</evidence>
<dbReference type="OrthoDB" id="2563847at2759"/>
<keyword evidence="3 4" id="KW-0539">Nucleus</keyword>
<proteinExistence type="inferred from homology"/>
<reference evidence="6 7" key="1">
    <citation type="submission" date="2018-11" db="EMBL/GenBank/DDBJ databases">
        <title>Genome sequence of Apiotrichum porosum DSM 27194.</title>
        <authorList>
            <person name="Aliyu H."/>
            <person name="Gorte O."/>
            <person name="Ochsenreither K."/>
        </authorList>
    </citation>
    <scope>NUCLEOTIDE SEQUENCE [LARGE SCALE GENOMIC DNA]</scope>
    <source>
        <strain evidence="6 7">DSM 27194</strain>
    </source>
</reference>
<comment type="function">
    <text evidence="4">Component of the Mediator complex, a coactivator involved in the regulated transcription of nearly all RNA polymerase II-dependent genes. Mediator functions as a bridge to convey information from gene-specific regulatory proteins to the basal RNA polymerase II transcription machinery. Mediator is recruited to promoters by direct interactions with regulatory proteins and serves as a scaffold for the assembly of a functional pre-initiation complex with RNA polymerase II and the general transcription factors.</text>
</comment>
<dbReference type="GO" id="GO:0016592">
    <property type="term" value="C:mediator complex"/>
    <property type="evidence" value="ECO:0007669"/>
    <property type="project" value="InterPro"/>
</dbReference>
<evidence type="ECO:0000256" key="5">
    <source>
        <dbReference type="SAM" id="MobiDB-lite"/>
    </source>
</evidence>
<evidence type="ECO:0000256" key="2">
    <source>
        <dbReference type="ARBA" id="ARBA00008186"/>
    </source>
</evidence>
<sequence length="186" mass="19284">MSDAGADPLELESLDTDALLAALANVEKAVPDLLLGVKPVLAHLSSPSANTDENAAIAARDAVENYMNTLDKIQFILRQTVYYLRETRAAPSVLRPSGVDAIPRPLAATLRSDAGPTPGGADASLGLYGARQEVAALREMVAALKVMRAQAGEGEGEGEEEGDREGAEGDGGGDEVPGADDRMDAD</sequence>
<dbReference type="GO" id="GO:0003712">
    <property type="term" value="F:transcription coregulator activity"/>
    <property type="evidence" value="ECO:0007669"/>
    <property type="project" value="InterPro"/>
</dbReference>